<protein>
    <recommendedName>
        <fullName evidence="3">Pyridoxal 5'-phosphate synthase</fullName>
    </recommendedName>
</protein>
<evidence type="ECO:0008006" key="3">
    <source>
        <dbReference type="Google" id="ProtNLM"/>
    </source>
</evidence>
<evidence type="ECO:0000313" key="2">
    <source>
        <dbReference type="Proteomes" id="UP000289555"/>
    </source>
</evidence>
<accession>A0ABN5WXQ8</accession>
<reference evidence="2" key="1">
    <citation type="journal article" date="2019" name="Microbiol. Resour. Announc.">
        <title>Complete Genome Sequence of Halomonas olivaria, a Moderately Halophilic Bacterium Isolated from Olive Processing Effluents, Obtained by Nanopore Sequencing.</title>
        <authorList>
            <person name="Nagata S."/>
            <person name="Ii K.M."/>
            <person name="Tsukimi T."/>
            <person name="Miura M.C."/>
            <person name="Galipon J."/>
            <person name="Arakawa K."/>
        </authorList>
    </citation>
    <scope>NUCLEOTIDE SEQUENCE [LARGE SCALE GENOMIC DNA]</scope>
    <source>
        <strain evidence="2">TYRC17</strain>
    </source>
</reference>
<name>A0ABN5WXQ8_9GAMM</name>
<dbReference type="Proteomes" id="UP000289555">
    <property type="component" value="Chromosome"/>
</dbReference>
<evidence type="ECO:0000313" key="1">
    <source>
        <dbReference type="EMBL" id="BBI51180.1"/>
    </source>
</evidence>
<sequence length="47" mass="5516">MTRNIADIRRDYEGGKLEESQAPDDPFVLFDEWFTLALEKRVPMAML</sequence>
<gene>
    <name evidence="1" type="ORF">HORIV_36010</name>
</gene>
<keyword evidence="2" id="KW-1185">Reference proteome</keyword>
<organism evidence="1 2">
    <name type="scientific">Vreelandella olivaria</name>
    <dbReference type="NCBI Taxonomy" id="390919"/>
    <lineage>
        <taxon>Bacteria</taxon>
        <taxon>Pseudomonadati</taxon>
        <taxon>Pseudomonadota</taxon>
        <taxon>Gammaproteobacteria</taxon>
        <taxon>Oceanospirillales</taxon>
        <taxon>Halomonadaceae</taxon>
        <taxon>Vreelandella</taxon>
    </lineage>
</organism>
<proteinExistence type="predicted"/>
<dbReference type="EMBL" id="AP019416">
    <property type="protein sequence ID" value="BBI51180.1"/>
    <property type="molecule type" value="Genomic_DNA"/>
</dbReference>